<dbReference type="Pfam" id="PF03993">
    <property type="entry name" value="DUF349"/>
    <property type="match status" value="2"/>
</dbReference>
<evidence type="ECO:0000256" key="1">
    <source>
        <dbReference type="SAM" id="Coils"/>
    </source>
</evidence>
<comment type="caution">
    <text evidence="2">The sequence shown here is derived from an EMBL/GenBank/DDBJ whole genome shotgun (WGS) entry which is preliminary data.</text>
</comment>
<proteinExistence type="predicted"/>
<dbReference type="EMBL" id="JAAAWP010000007">
    <property type="protein sequence ID" value="NDW22229.1"/>
    <property type="molecule type" value="Genomic_DNA"/>
</dbReference>
<dbReference type="RefSeq" id="WP_163112066.1">
    <property type="nucleotide sequence ID" value="NZ_JAAAWP010000007.1"/>
</dbReference>
<accession>A0A6L9MVF7</accession>
<sequence length="947" mass="107060">MIFSRIFAPSHTSPKSEKRLEAIKNLSPEKQQEKTILHELAFNDESADVSLAALEKLNSFVLWLKMAQIAKSSNVKKAAQQRVNDAIAGKGSLALSREEKATFLSETASPDLIIEVVQQDVANQDFALLSEPSLAHTLLEKVDKPSFTQFVFLNCNNPLLQQQLINAQSQISLLQKWAKKAGDDKLLADLNARIDAIREAEQKPVELKKQLTLCLSKYRALLDKTDVEQIVDLQSVYESELTGLFANVEILNADDREEYQEKHSKIAEQVSRYLDRIRPAWEEKQQQSLLANTQALCEQQLTHAKQQVNWLYNTRLCEATLADVATVNESVRGVEATIEHLNQLDNSNKRMKEVQLAVDELNAKLEAFSLQQQYGQKLLSRLHTVEDIAQKLTDDALEEVELRDIRSAFDTAVEEYTELSKELIMQPQVILQRFKAATKQVRAEQKALKSKHLDELRQVRKQISIVDNLVSQGKFRAAMSKFKKLSEEVQGLPADIKRDIEKRYQKTADDIARLEGWQSYIAEPRKPALVEEAQTLAATPAENIKQRSEAIKYLRSQWLSLSAPALSDSQNSTGEQTEELQKAFDTALEKAFEPCREHYAKLDAERAAALELRRSIIVKAKDIDPDTPPSELSKILDRLAKQWRACGQVEKQDYEQLKQEWKAVNSPLQKTVREWQSQNQALKQALVDKVDALQSAEDMEAAAQSAQTLQQEWKQIGHAGKREESRLWAEFKKRNDEVFERIKSQRKAQNNAFAQRAEALVAILASIAVEADEDTYSSALKPVEDGLAELTGANRTKVERKISELNRKRENYLRENLNERKTARAQALISLLQNNEPGEREAHLEILGKRWSSIYTNASNSDTSRHDRQWLTVALEVACEMPSPEADSSTRSSVQLQMMTAKLESGEAPSPADILGDWLSHGEVKSSEHGLLQRVISVIDNKPGVLA</sequence>
<feature type="coiled-coil region" evidence="1">
    <location>
        <begin position="344"/>
        <end position="371"/>
    </location>
</feature>
<reference evidence="2 3" key="1">
    <citation type="submission" date="2020-01" db="EMBL/GenBank/DDBJ databases">
        <title>Genomes of bacteria type strains.</title>
        <authorList>
            <person name="Chen J."/>
            <person name="Zhu S."/>
            <person name="Yang J."/>
        </authorList>
    </citation>
    <scope>NUCLEOTIDE SEQUENCE [LARGE SCALE GENOMIC DNA]</scope>
    <source>
        <strain evidence="2 3">LMG 22958</strain>
    </source>
</reference>
<protein>
    <submittedName>
        <fullName evidence="2">DUF349 domain-containing protein</fullName>
    </submittedName>
</protein>
<keyword evidence="3" id="KW-1185">Reference proteome</keyword>
<keyword evidence="1" id="KW-0175">Coiled coil</keyword>
<dbReference type="Proteomes" id="UP000478837">
    <property type="component" value="Unassembled WGS sequence"/>
</dbReference>
<evidence type="ECO:0000313" key="2">
    <source>
        <dbReference type="EMBL" id="NDW22229.1"/>
    </source>
</evidence>
<feature type="coiled-coil region" evidence="1">
    <location>
        <begin position="795"/>
        <end position="822"/>
    </location>
</feature>
<gene>
    <name evidence="2" type="ORF">GTW09_11900</name>
</gene>
<name>A0A6L9MVF7_9ALTE</name>
<dbReference type="AlphaFoldDB" id="A0A6L9MVF7"/>
<evidence type="ECO:0000313" key="3">
    <source>
        <dbReference type="Proteomes" id="UP000478837"/>
    </source>
</evidence>
<dbReference type="InterPro" id="IPR007139">
    <property type="entry name" value="DUF349"/>
</dbReference>
<organism evidence="2 3">
    <name type="scientific">Alteromonas hispanica</name>
    <dbReference type="NCBI Taxonomy" id="315421"/>
    <lineage>
        <taxon>Bacteria</taxon>
        <taxon>Pseudomonadati</taxon>
        <taxon>Pseudomonadota</taxon>
        <taxon>Gammaproteobacteria</taxon>
        <taxon>Alteromonadales</taxon>
        <taxon>Alteromonadaceae</taxon>
        <taxon>Alteromonas/Salinimonas group</taxon>
        <taxon>Alteromonas</taxon>
    </lineage>
</organism>